<sequence>MFKSLKLKSLFLFVTVLGSVASFAQENEVSDAELNKFADAYINMQMQNQEAQQEMIAIIQNEGLKVERFSEIDQATMDPNKESDATPAELKMHANATDKMKKMQPALEKKAIEGIESKGLTFERFQELATVIQQDQSLQQRLQDILMKSQGQ</sequence>
<keyword evidence="4" id="KW-1185">Reference proteome</keyword>
<dbReference type="STRING" id="797419.SAMN05216556_13120"/>
<dbReference type="AlphaFoldDB" id="A0A1M6N7B1"/>
<dbReference type="RefSeq" id="WP_073221490.1">
    <property type="nucleotide sequence ID" value="NZ_FNNS01000031.1"/>
</dbReference>
<proteinExistence type="predicted"/>
<dbReference type="OrthoDB" id="1467687at2"/>
<evidence type="ECO:0000313" key="4">
    <source>
        <dbReference type="Proteomes" id="UP000184172"/>
    </source>
</evidence>
<feature type="domain" description="DUF4168" evidence="2">
    <location>
        <begin position="30"/>
        <end position="141"/>
    </location>
</feature>
<accession>A0A1M6N7B1</accession>
<reference evidence="4" key="1">
    <citation type="submission" date="2016-11" db="EMBL/GenBank/DDBJ databases">
        <authorList>
            <person name="Varghese N."/>
            <person name="Submissions S."/>
        </authorList>
    </citation>
    <scope>NUCLEOTIDE SEQUENCE [LARGE SCALE GENOMIC DNA]</scope>
    <source>
        <strain evidence="4">DSM 26349</strain>
    </source>
</reference>
<dbReference type="EMBL" id="FQYV01000032">
    <property type="protein sequence ID" value="SHJ91620.1"/>
    <property type="molecule type" value="Genomic_DNA"/>
</dbReference>
<keyword evidence="1" id="KW-0732">Signal</keyword>
<gene>
    <name evidence="3" type="ORF">SAMN04487908_1324</name>
</gene>
<evidence type="ECO:0000256" key="1">
    <source>
        <dbReference type="SAM" id="SignalP"/>
    </source>
</evidence>
<dbReference type="Pfam" id="PF13767">
    <property type="entry name" value="DUF4168"/>
    <property type="match status" value="1"/>
</dbReference>
<protein>
    <recommendedName>
        <fullName evidence="2">DUF4168 domain-containing protein</fullName>
    </recommendedName>
</protein>
<evidence type="ECO:0000313" key="3">
    <source>
        <dbReference type="EMBL" id="SHJ91620.1"/>
    </source>
</evidence>
<feature type="signal peptide" evidence="1">
    <location>
        <begin position="1"/>
        <end position="24"/>
    </location>
</feature>
<evidence type="ECO:0000259" key="2">
    <source>
        <dbReference type="Pfam" id="PF13767"/>
    </source>
</evidence>
<name>A0A1M6N7B1_9FLAO</name>
<organism evidence="3 4">
    <name type="scientific">Aequorivita viscosa</name>
    <dbReference type="NCBI Taxonomy" id="797419"/>
    <lineage>
        <taxon>Bacteria</taxon>
        <taxon>Pseudomonadati</taxon>
        <taxon>Bacteroidota</taxon>
        <taxon>Flavobacteriia</taxon>
        <taxon>Flavobacteriales</taxon>
        <taxon>Flavobacteriaceae</taxon>
        <taxon>Aequorivita</taxon>
    </lineage>
</organism>
<dbReference type="Proteomes" id="UP000184172">
    <property type="component" value="Unassembled WGS sequence"/>
</dbReference>
<dbReference type="InterPro" id="IPR025433">
    <property type="entry name" value="DUF4168"/>
</dbReference>
<feature type="chain" id="PRO_5009919680" description="DUF4168 domain-containing protein" evidence="1">
    <location>
        <begin position="25"/>
        <end position="152"/>
    </location>
</feature>